<feature type="transmembrane region" description="Helical" evidence="8">
    <location>
        <begin position="5"/>
        <end position="22"/>
    </location>
</feature>
<evidence type="ECO:0000256" key="6">
    <source>
        <dbReference type="ARBA" id="ARBA00022989"/>
    </source>
</evidence>
<feature type="domain" description="Glycosyltransferase RgtA/B/C/D-like" evidence="9">
    <location>
        <begin position="117"/>
        <end position="233"/>
    </location>
</feature>
<proteinExistence type="predicted"/>
<dbReference type="Pfam" id="PF13231">
    <property type="entry name" value="PMT_2"/>
    <property type="match status" value="1"/>
</dbReference>
<gene>
    <name evidence="10" type="ORF">ENX07_07055</name>
</gene>
<feature type="transmembrane region" description="Helical" evidence="8">
    <location>
        <begin position="159"/>
        <end position="182"/>
    </location>
</feature>
<dbReference type="GO" id="GO:0009103">
    <property type="term" value="P:lipopolysaccharide biosynthetic process"/>
    <property type="evidence" value="ECO:0007669"/>
    <property type="project" value="UniProtKB-ARBA"/>
</dbReference>
<comment type="caution">
    <text evidence="10">The sequence shown here is derived from an EMBL/GenBank/DDBJ whole genome shotgun (WGS) entry which is preliminary data.</text>
</comment>
<dbReference type="EMBL" id="DTMQ01000042">
    <property type="protein sequence ID" value="HGE99805.1"/>
    <property type="molecule type" value="Genomic_DNA"/>
</dbReference>
<dbReference type="GO" id="GO:0016763">
    <property type="term" value="F:pentosyltransferase activity"/>
    <property type="evidence" value="ECO:0007669"/>
    <property type="project" value="TreeGrafter"/>
</dbReference>
<evidence type="ECO:0000256" key="5">
    <source>
        <dbReference type="ARBA" id="ARBA00022692"/>
    </source>
</evidence>
<keyword evidence="5 8" id="KW-0812">Transmembrane</keyword>
<feature type="transmembrane region" description="Helical" evidence="8">
    <location>
        <begin position="222"/>
        <end position="239"/>
    </location>
</feature>
<feature type="transmembrane region" description="Helical" evidence="8">
    <location>
        <begin position="397"/>
        <end position="415"/>
    </location>
</feature>
<accession>A0A7C3UQ96</accession>
<evidence type="ECO:0000256" key="8">
    <source>
        <dbReference type="SAM" id="Phobius"/>
    </source>
</evidence>
<keyword evidence="6 8" id="KW-1133">Transmembrane helix</keyword>
<keyword evidence="4" id="KW-0808">Transferase</keyword>
<sequence length="442" mass="52106">MSRRLISILILAFSLRFLFFLFNRNYTYTYHYEKEIPEEAEYFKKMIPPFDSQEFLALAKNLSEHHRFSWAQLPNTFRTPLYPIFISLFGRFAFHPIFAKLIKSTGEGEEARTPLFIFLQIILGTATVFFLFCLGKQLFGQRAGEISAFLLAIDIPNILFNNLIMSETLLLFFLVTGTFLLFRKQFFLSGIIFSLSALTKPIALYTFLPIFFFLLFSRTIKSAFSFLLAFSLLPTIWMIRNYRYYHTFAFTSIDGYNLLYHNLPALEMELMNLPFCDAKEAVWRKVKEEMKEDNPFLLSQKAFRYARKRIWENLPRYLLIHLKGMFLPLLGIKSDDLFLRLLRYQEKNGKIRQSLFDTTLPPFFRGLIIIASGWEIVTVLLSLLLFILSLRFASNRWALSLLFLLMFYFLFLSSPLPDGRFRLPSLPFLYLGGSSFFRLRRK</sequence>
<keyword evidence="2" id="KW-1003">Cell membrane</keyword>
<name>A0A7C3UQ96_UNCW3</name>
<dbReference type="GO" id="GO:0005886">
    <property type="term" value="C:plasma membrane"/>
    <property type="evidence" value="ECO:0007669"/>
    <property type="project" value="UniProtKB-SubCell"/>
</dbReference>
<protein>
    <recommendedName>
        <fullName evidence="9">Glycosyltransferase RgtA/B/C/D-like domain-containing protein</fullName>
    </recommendedName>
</protein>
<feature type="transmembrane region" description="Helical" evidence="8">
    <location>
        <begin position="114"/>
        <end position="139"/>
    </location>
</feature>
<dbReference type="PANTHER" id="PTHR33908">
    <property type="entry name" value="MANNOSYLTRANSFERASE YKCB-RELATED"/>
    <property type="match status" value="1"/>
</dbReference>
<evidence type="ECO:0000256" key="4">
    <source>
        <dbReference type="ARBA" id="ARBA00022679"/>
    </source>
</evidence>
<keyword evidence="3" id="KW-0328">Glycosyltransferase</keyword>
<evidence type="ECO:0000313" key="10">
    <source>
        <dbReference type="EMBL" id="HGE99805.1"/>
    </source>
</evidence>
<comment type="subcellular location">
    <subcellularLocation>
        <location evidence="1">Cell membrane</location>
        <topology evidence="1">Multi-pass membrane protein</topology>
    </subcellularLocation>
</comment>
<dbReference type="PANTHER" id="PTHR33908:SF11">
    <property type="entry name" value="MEMBRANE PROTEIN"/>
    <property type="match status" value="1"/>
</dbReference>
<keyword evidence="7 8" id="KW-0472">Membrane</keyword>
<dbReference type="InterPro" id="IPR038731">
    <property type="entry name" value="RgtA/B/C-like"/>
</dbReference>
<evidence type="ECO:0000256" key="2">
    <source>
        <dbReference type="ARBA" id="ARBA00022475"/>
    </source>
</evidence>
<feature type="transmembrane region" description="Helical" evidence="8">
    <location>
        <begin position="363"/>
        <end position="390"/>
    </location>
</feature>
<evidence type="ECO:0000256" key="3">
    <source>
        <dbReference type="ARBA" id="ARBA00022676"/>
    </source>
</evidence>
<dbReference type="AlphaFoldDB" id="A0A7C3UQ96"/>
<evidence type="ECO:0000259" key="9">
    <source>
        <dbReference type="Pfam" id="PF13231"/>
    </source>
</evidence>
<evidence type="ECO:0000256" key="1">
    <source>
        <dbReference type="ARBA" id="ARBA00004651"/>
    </source>
</evidence>
<organism evidence="10">
    <name type="scientific">candidate division WOR-3 bacterium</name>
    <dbReference type="NCBI Taxonomy" id="2052148"/>
    <lineage>
        <taxon>Bacteria</taxon>
        <taxon>Bacteria division WOR-3</taxon>
    </lineage>
</organism>
<evidence type="ECO:0000256" key="7">
    <source>
        <dbReference type="ARBA" id="ARBA00023136"/>
    </source>
</evidence>
<dbReference type="InterPro" id="IPR050297">
    <property type="entry name" value="LipidA_mod_glycosyltrf_83"/>
</dbReference>
<feature type="transmembrane region" description="Helical" evidence="8">
    <location>
        <begin position="191"/>
        <end position="216"/>
    </location>
</feature>
<feature type="transmembrane region" description="Helical" evidence="8">
    <location>
        <begin position="81"/>
        <end position="102"/>
    </location>
</feature>
<reference evidence="10" key="1">
    <citation type="journal article" date="2020" name="mSystems">
        <title>Genome- and Community-Level Interaction Insights into Carbon Utilization and Element Cycling Functions of Hydrothermarchaeota in Hydrothermal Sediment.</title>
        <authorList>
            <person name="Zhou Z."/>
            <person name="Liu Y."/>
            <person name="Xu W."/>
            <person name="Pan J."/>
            <person name="Luo Z.H."/>
            <person name="Li M."/>
        </authorList>
    </citation>
    <scope>NUCLEOTIDE SEQUENCE [LARGE SCALE GENOMIC DNA]</scope>
    <source>
        <strain evidence="10">SpSt-906</strain>
    </source>
</reference>